<dbReference type="PANTHER" id="PTHR43179">
    <property type="entry name" value="RHAMNOSYLTRANSFERASE WBBL"/>
    <property type="match status" value="1"/>
</dbReference>
<evidence type="ECO:0000259" key="3">
    <source>
        <dbReference type="Pfam" id="PF13524"/>
    </source>
</evidence>
<dbReference type="Pfam" id="PF00535">
    <property type="entry name" value="Glycos_transf_2"/>
    <property type="match status" value="2"/>
</dbReference>
<feature type="domain" description="Spore protein YkvP/CgeB glycosyl transferase-like" evidence="3">
    <location>
        <begin position="911"/>
        <end position="1047"/>
    </location>
</feature>
<proteinExistence type="predicted"/>
<feature type="domain" description="Glycosyltransferase 2-like" evidence="1">
    <location>
        <begin position="234"/>
        <end position="357"/>
    </location>
</feature>
<dbReference type="Pfam" id="PF04765">
    <property type="entry name" value="TOD1_MUCI70"/>
    <property type="match status" value="1"/>
</dbReference>
<evidence type="ECO:0000313" key="5">
    <source>
        <dbReference type="Proteomes" id="UP000283374"/>
    </source>
</evidence>
<dbReference type="Pfam" id="PF13524">
    <property type="entry name" value="Glyco_trans_1_2"/>
    <property type="match status" value="1"/>
</dbReference>
<dbReference type="Gene3D" id="3.90.550.10">
    <property type="entry name" value="Spore Coat Polysaccharide Biosynthesis Protein SpsA, Chain A"/>
    <property type="match status" value="2"/>
</dbReference>
<keyword evidence="4" id="KW-0808">Transferase</keyword>
<gene>
    <name evidence="4" type="ORF">D1825_12860</name>
</gene>
<feature type="domain" description="Glycosyltransferase 2-like" evidence="1">
    <location>
        <begin position="469"/>
        <end position="586"/>
    </location>
</feature>
<dbReference type="GO" id="GO:0016740">
    <property type="term" value="F:transferase activity"/>
    <property type="evidence" value="ECO:0007669"/>
    <property type="project" value="UniProtKB-KW"/>
</dbReference>
<name>A0A413RJP5_9CELL</name>
<reference evidence="4 5" key="1">
    <citation type="submission" date="2018-08" db="EMBL/GenBank/DDBJ databases">
        <title>Cellulomonas rhizosphaerae sp. nov., a novel actinomycete isolated from soil.</title>
        <authorList>
            <person name="Tian Y."/>
        </authorList>
    </citation>
    <scope>NUCLEOTIDE SEQUENCE [LARGE SCALE GENOMIC DNA]</scope>
    <source>
        <strain evidence="4 5">NEAU-TCZ24</strain>
    </source>
</reference>
<dbReference type="InterPro" id="IPR048354">
    <property type="entry name" value="TOD1_MUCI70_glycTrfase_dom"/>
</dbReference>
<dbReference type="InterPro" id="IPR055259">
    <property type="entry name" value="YkvP/CgeB_Glyco_trans-like"/>
</dbReference>
<protein>
    <submittedName>
        <fullName evidence="4">Glycosyltransferase</fullName>
    </submittedName>
</protein>
<dbReference type="SUPFAM" id="SSF53448">
    <property type="entry name" value="Nucleotide-diphospho-sugar transferases"/>
    <property type="match status" value="2"/>
</dbReference>
<dbReference type="CDD" id="cd00761">
    <property type="entry name" value="Glyco_tranf_GTA_type"/>
    <property type="match status" value="1"/>
</dbReference>
<dbReference type="Proteomes" id="UP000283374">
    <property type="component" value="Unassembled WGS sequence"/>
</dbReference>
<organism evidence="4 5">
    <name type="scientific">Cellulomonas rhizosphaerae</name>
    <dbReference type="NCBI Taxonomy" id="2293719"/>
    <lineage>
        <taxon>Bacteria</taxon>
        <taxon>Bacillati</taxon>
        <taxon>Actinomycetota</taxon>
        <taxon>Actinomycetes</taxon>
        <taxon>Micrococcales</taxon>
        <taxon>Cellulomonadaceae</taxon>
        <taxon>Cellulomonas</taxon>
    </lineage>
</organism>
<evidence type="ECO:0000313" key="4">
    <source>
        <dbReference type="EMBL" id="RHA38903.1"/>
    </source>
</evidence>
<dbReference type="InterPro" id="IPR001173">
    <property type="entry name" value="Glyco_trans_2-like"/>
</dbReference>
<evidence type="ECO:0000259" key="2">
    <source>
        <dbReference type="Pfam" id="PF04765"/>
    </source>
</evidence>
<dbReference type="EMBL" id="QWKP01000209">
    <property type="protein sequence ID" value="RHA38903.1"/>
    <property type="molecule type" value="Genomic_DNA"/>
</dbReference>
<keyword evidence="5" id="KW-1185">Reference proteome</keyword>
<evidence type="ECO:0000259" key="1">
    <source>
        <dbReference type="Pfam" id="PF00535"/>
    </source>
</evidence>
<comment type="caution">
    <text evidence="4">The sequence shown here is derived from an EMBL/GenBank/DDBJ whole genome shotgun (WGS) entry which is preliminary data.</text>
</comment>
<dbReference type="InterPro" id="IPR029044">
    <property type="entry name" value="Nucleotide-diphossugar_trans"/>
</dbReference>
<sequence length="1309" mass="143504">MRGVLRRGLRRPIRAARRAMRAVSRRARGLSAATSAPPSAGVAALLDMRIMDAGFYGAQVGRKFATRRAAAEHYEAVGTRRGLRFHPLISAAFMPVDVRTGLREGQVAEFVAYLFSPAGVDRPWSTLFDPRRLPPGSKRAPGLPGLEALVVQVADFFRTLTPESDLPPRPVLGRATITWEDARRALVAAARRNRAQRALTKLRVTTTWDDAAEQAWIDRLAPVDSSDLDGPLVSVVMPVWNRADRVLDAIASVQGQTLTQWELVVVDDGSEDDSLAVLRAASAADPRIVVVAAEHHGVAAARNTGLEAVRGRYVAFLDSDNSWRPHFLATMVSGMQADGLRSAYSGARLVRDDEVIYRAFRGGLAHLMVINHIDLNVLVVDAVLARATGGFDTSLRRWVDHDFAIRVARLTEPVLLPFIGCDYDDAMGATDRITTTEHDNWQFVVLGNAYVDWDGVRATVADRVQGRVSVVMPAYQDYAMTTEAVAAIVKHSDGIDVEIVVVDNGSRPGTSLELAALALAYPQVVLIRLPRNMNFAIGSNVGFAASTGELVCFLNNDTGVRAGWLEPLVARIAQPDVRGVQPLLVYPDGTVQAAGTVFPVADAMPIHLIAGHPLEDAEGVAELRFSAVTAAALLMRATEVAELRGFDPVFVNGAEDVDLCLRASRDLGGYFAVEPAGVVEHMESKSPGRSAGIAVNRRIFLDRWRGQTPGPELGHYAALGLEVVQIATAGEDYPTPRPVVMRRPRNVTVAGRVRPSLRWNIKNAAIPGPGGDVWGDTHFIDALGSALRRHGQEVVTSRHDAHATPQAVIDDVNLVIRGLDRVQPHPGKVNVLWVISHPDDVTVDEVLQYDIVFAASVPWAAQMSQRSGRPVLPLLQATDAERFHPLAADAARGDDVVFVGQARRNTPREIVMDALDAGVPVRIWGPRWQHHVDAKFHEGVYMPNEQLGSLYRHAGFVLNDHWAAMAADGFISNRVFDAVAAGARVISDHVEGIEETFGGAVQVYRGSADLARLISEDPFPDVARRVEIAHEVRAAHSFDHRAEQLLEAVLSHRAATAPSLQVALHAPHASVRSEVEVREAPRRCVYSALFGDYERPSHQPAFAGDPIDKILFTDDPNLRSDDWEVRLVSRVLPADPGRSSRWPKLLPHRALPDHDVSLYIDNSVGLTRPPSEVLDVLLDDESPFALVEHSYRGAVAEEMDAVVAVKFDDPARIREQEDHYRVIAPAALSAQTLWGGMLARRHHDPLVVAAMEIWWEQVLRYSRRDQLSLPYALQAAGLVPHVHRFDNRVSELHEWPTELGRDRTRAFTA</sequence>
<accession>A0A413RJP5</accession>
<feature type="domain" description="TOD1/MUCI70 glycosyltransferase-like" evidence="2">
    <location>
        <begin position="1123"/>
        <end position="1274"/>
    </location>
</feature>
<dbReference type="PANTHER" id="PTHR43179:SF7">
    <property type="entry name" value="RHAMNOSYLTRANSFERASE WBBL"/>
    <property type="match status" value="1"/>
</dbReference>